<proteinExistence type="inferred from homology"/>
<dbReference type="PANTHER" id="PTHR47314:SF1">
    <property type="entry name" value="MALTOSE_MALTODEXTRIN TRANSPORT SYSTEM PERMEASE PROTEIN MALF"/>
    <property type="match status" value="1"/>
</dbReference>
<keyword evidence="8 11" id="KW-0812">Transmembrane</keyword>
<feature type="transmembrane region" description="Helical" evidence="11">
    <location>
        <begin position="273"/>
        <end position="299"/>
    </location>
</feature>
<evidence type="ECO:0000256" key="1">
    <source>
        <dbReference type="ARBA" id="ARBA00002264"/>
    </source>
</evidence>
<evidence type="ECO:0000256" key="9">
    <source>
        <dbReference type="ARBA" id="ARBA00022989"/>
    </source>
</evidence>
<dbReference type="Gene3D" id="1.10.3720.10">
    <property type="entry name" value="MetI-like"/>
    <property type="match status" value="1"/>
</dbReference>
<comment type="subcellular location">
    <subcellularLocation>
        <location evidence="2 12">Cell inner membrane</location>
        <topology evidence="2 12">Multi-pass membrane protein</topology>
    </subcellularLocation>
    <subcellularLocation>
        <location evidence="11">Cell membrane</location>
        <topology evidence="11">Multi-pass membrane protein</topology>
    </subcellularLocation>
</comment>
<dbReference type="PROSITE" id="PS50928">
    <property type="entry name" value="ABC_TM1"/>
    <property type="match status" value="1"/>
</dbReference>
<evidence type="ECO:0000256" key="7">
    <source>
        <dbReference type="ARBA" id="ARBA00022597"/>
    </source>
</evidence>
<feature type="transmembrane region" description="Helical" evidence="11">
    <location>
        <begin position="20"/>
        <end position="41"/>
    </location>
</feature>
<evidence type="ECO:0000256" key="3">
    <source>
        <dbReference type="ARBA" id="ARBA00009047"/>
    </source>
</evidence>
<accession>A0A1Y5S365</accession>
<evidence type="ECO:0000256" key="4">
    <source>
        <dbReference type="ARBA" id="ARBA00022448"/>
    </source>
</evidence>
<dbReference type="InterPro" id="IPR029345">
    <property type="entry name" value="MalF_P2"/>
</dbReference>
<dbReference type="GO" id="GO:0042956">
    <property type="term" value="P:maltodextrin transmembrane transport"/>
    <property type="evidence" value="ECO:0007669"/>
    <property type="project" value="TreeGrafter"/>
</dbReference>
<evidence type="ECO:0000256" key="12">
    <source>
        <dbReference type="RuleBase" id="RU367050"/>
    </source>
</evidence>
<evidence type="ECO:0000256" key="2">
    <source>
        <dbReference type="ARBA" id="ARBA00004429"/>
    </source>
</evidence>
<dbReference type="CDD" id="cd06261">
    <property type="entry name" value="TM_PBP2"/>
    <property type="match status" value="1"/>
</dbReference>
<dbReference type="GO" id="GO:1990060">
    <property type="term" value="C:maltose transport complex"/>
    <property type="evidence" value="ECO:0007669"/>
    <property type="project" value="TreeGrafter"/>
</dbReference>
<dbReference type="EMBL" id="FWFQ01000008">
    <property type="protein sequence ID" value="SLN31634.1"/>
    <property type="molecule type" value="Genomic_DNA"/>
</dbReference>
<dbReference type="Gene3D" id="3.10.650.10">
    <property type="entry name" value="MalF N-terminal region-like"/>
    <property type="match status" value="1"/>
</dbReference>
<feature type="transmembrane region" description="Helical" evidence="11">
    <location>
        <begin position="73"/>
        <end position="91"/>
    </location>
</feature>
<keyword evidence="9 11" id="KW-1133">Transmembrane helix</keyword>
<dbReference type="Pfam" id="PF14785">
    <property type="entry name" value="MalF_P2"/>
    <property type="match status" value="1"/>
</dbReference>
<name>A0A1Y5S365_9RHOB</name>
<dbReference type="GO" id="GO:0015423">
    <property type="term" value="F:ABC-type maltose transporter activity"/>
    <property type="evidence" value="ECO:0007669"/>
    <property type="project" value="TreeGrafter"/>
</dbReference>
<dbReference type="InterPro" id="IPR047103">
    <property type="entry name" value="MalF_P2_sf"/>
</dbReference>
<dbReference type="InterPro" id="IPR000515">
    <property type="entry name" value="MetI-like"/>
</dbReference>
<comment type="function">
    <text evidence="1 12">Part of the ABC transporter complex MalEFGK involved in maltose/maltodextrin import. Probably responsible for the translocation of the substrate across the membrane.</text>
</comment>
<dbReference type="Proteomes" id="UP000193409">
    <property type="component" value="Unassembled WGS sequence"/>
</dbReference>
<dbReference type="Gene3D" id="1.20.58.370">
    <property type="entry name" value="MalF N-terminal region-like"/>
    <property type="match status" value="1"/>
</dbReference>
<evidence type="ECO:0000256" key="6">
    <source>
        <dbReference type="ARBA" id="ARBA00022519"/>
    </source>
</evidence>
<keyword evidence="10 11" id="KW-0472">Membrane</keyword>
<dbReference type="SUPFAM" id="SSF161098">
    <property type="entry name" value="MetI-like"/>
    <property type="match status" value="1"/>
</dbReference>
<evidence type="ECO:0000256" key="5">
    <source>
        <dbReference type="ARBA" id="ARBA00022475"/>
    </source>
</evidence>
<dbReference type="AlphaFoldDB" id="A0A1Y5S365"/>
<organism evidence="14 15">
    <name type="scientific">Pseudoruegeria aquimaris</name>
    <dbReference type="NCBI Taxonomy" id="393663"/>
    <lineage>
        <taxon>Bacteria</taxon>
        <taxon>Pseudomonadati</taxon>
        <taxon>Pseudomonadota</taxon>
        <taxon>Alphaproteobacteria</taxon>
        <taxon>Rhodobacterales</taxon>
        <taxon>Roseobacteraceae</taxon>
        <taxon>Pseudoruegeria</taxon>
    </lineage>
</organism>
<evidence type="ECO:0000313" key="14">
    <source>
        <dbReference type="EMBL" id="SLN31634.1"/>
    </source>
</evidence>
<gene>
    <name evidence="14" type="primary">malF</name>
    <name evidence="14" type="ORF">PSA7680_01529</name>
</gene>
<evidence type="ECO:0000256" key="11">
    <source>
        <dbReference type="RuleBase" id="RU363032"/>
    </source>
</evidence>
<reference evidence="14 15" key="1">
    <citation type="submission" date="2017-03" db="EMBL/GenBank/DDBJ databases">
        <authorList>
            <person name="Afonso C.L."/>
            <person name="Miller P.J."/>
            <person name="Scott M.A."/>
            <person name="Spackman E."/>
            <person name="Goraichik I."/>
            <person name="Dimitrov K.M."/>
            <person name="Suarez D.L."/>
            <person name="Swayne D.E."/>
        </authorList>
    </citation>
    <scope>NUCLEOTIDE SEQUENCE [LARGE SCALE GENOMIC DNA]</scope>
    <source>
        <strain evidence="14 15">CECT 7680</strain>
    </source>
</reference>
<dbReference type="SUPFAM" id="SSF160964">
    <property type="entry name" value="MalF N-terminal region-like"/>
    <property type="match status" value="1"/>
</dbReference>
<feature type="transmembrane region" description="Helical" evidence="11">
    <location>
        <begin position="311"/>
        <end position="333"/>
    </location>
</feature>
<evidence type="ECO:0000256" key="8">
    <source>
        <dbReference type="ARBA" id="ARBA00022692"/>
    </source>
</evidence>
<dbReference type="Pfam" id="PF00528">
    <property type="entry name" value="BPD_transp_1"/>
    <property type="match status" value="1"/>
</dbReference>
<keyword evidence="7 12" id="KW-0762">Sugar transport</keyword>
<feature type="transmembrane region" description="Helical" evidence="11">
    <location>
        <begin position="47"/>
        <end position="66"/>
    </location>
</feature>
<dbReference type="PANTHER" id="PTHR47314">
    <property type="entry name" value="MALTOSE/MALTODEXTRIN TRANSPORT SYSTEM PERMEASE PROTEIN MALF"/>
    <property type="match status" value="1"/>
</dbReference>
<keyword evidence="15" id="KW-1185">Reference proteome</keyword>
<comment type="similarity">
    <text evidence="3 12">Belongs to the binding-protein-dependent transport system permease family. MalFG subfamily.</text>
</comment>
<dbReference type="NCBIfam" id="NF008232">
    <property type="entry name" value="PRK10999.1"/>
    <property type="match status" value="1"/>
</dbReference>
<feature type="domain" description="ABC transmembrane type-1" evidence="13">
    <location>
        <begin position="274"/>
        <end position="497"/>
    </location>
</feature>
<sequence>MAMSDTVSAAPFPGARFGNLLRFAGLGAVALAFLYVIWGLYMAAQPVYAVLTFALGAAIVILYGWSRFYTWRFVFPGVAAVAVFIVLPVIYTSAIGFTNFSATNLLTLDRVQAYHLQRLVKEEGSKRPFALTTAGEIYFPADGDRPALITPPLGSADPLPAEPALSEPETEAMKAVMANRAALQAATVQTPDGQILTMDGLRAFSASAPFYTLQPDGVLLGADGSRLIPNPEIGFYETEEGEKVTPGWRVPVGWDNFRDIARNEGIREPIVQIFLWTFTFAFLSMVLTFSVGTGLAVILEWPHLKGAAIYRVLLVLPYAVPAFISILVFRGLFNQNFGEINLILSQLFGLKPDWFTDPALARTMLLIVNTWLGYPYWMLLIAGFLQAVPKDHYKAAALEGAGPLRCFFSITLPQILPPSVPLLIANFAFNFNNIVLVLLLTRGGPDIPGTLLPAGSTDLLGSFTYQMAFNDSGQNFGMAGAISTLIFAVTGIIAYANFRVMQRLAAKRSAR</sequence>
<dbReference type="InterPro" id="IPR035906">
    <property type="entry name" value="MetI-like_sf"/>
</dbReference>
<evidence type="ECO:0000259" key="13">
    <source>
        <dbReference type="PROSITE" id="PS50928"/>
    </source>
</evidence>
<protein>
    <recommendedName>
        <fullName evidence="12">Maltose/maltodextrin transport system permease protein</fullName>
    </recommendedName>
</protein>
<dbReference type="Gene3D" id="2.40.430.10">
    <property type="entry name" value="D-maltodextrin-binding protein, MBP"/>
    <property type="match status" value="1"/>
</dbReference>
<dbReference type="InterPro" id="IPR035277">
    <property type="entry name" value="MalF_N"/>
</dbReference>
<evidence type="ECO:0000256" key="10">
    <source>
        <dbReference type="ARBA" id="ARBA00023136"/>
    </source>
</evidence>
<keyword evidence="4 11" id="KW-0813">Transport</keyword>
<feature type="transmembrane region" description="Helical" evidence="11">
    <location>
        <begin position="364"/>
        <end position="385"/>
    </location>
</feature>
<keyword evidence="5" id="KW-1003">Cell membrane</keyword>
<evidence type="ECO:0000313" key="15">
    <source>
        <dbReference type="Proteomes" id="UP000193409"/>
    </source>
</evidence>
<comment type="subunit">
    <text evidence="12">The complex is composed of two ATP-binding proteins (MalK), two transmembrane proteins (MalG and MalF) and a solute-binding protein (MalE).</text>
</comment>
<feature type="transmembrane region" description="Helical" evidence="11">
    <location>
        <begin position="476"/>
        <end position="498"/>
    </location>
</feature>
<keyword evidence="6 12" id="KW-0997">Cell inner membrane</keyword>